<name>D8JQ71_HYPDA</name>
<reference evidence="3" key="2">
    <citation type="journal article" date="2011" name="J. Bacteriol.">
        <title>Genome sequences of eight morphologically diverse alphaproteobacteria.</title>
        <authorList>
            <consortium name="US DOE Joint Genome Institute"/>
            <person name="Brown P.J."/>
            <person name="Kysela D.T."/>
            <person name="Buechlein A."/>
            <person name="Hemmerich C."/>
            <person name="Brun Y.V."/>
        </authorList>
    </citation>
    <scope>NUCLEOTIDE SEQUENCE [LARGE SCALE GENOMIC DNA]</scope>
    <source>
        <strain evidence="3">ATCC 51888 / DSM 1869 / NCIB 11706 / TK 0415</strain>
    </source>
</reference>
<dbReference type="Proteomes" id="UP000002033">
    <property type="component" value="Chromosome"/>
</dbReference>
<reference evidence="1" key="1">
    <citation type="submission" date="2010-06" db="EMBL/GenBank/DDBJ databases">
        <title>Complete sequence of Hyphomicrobium denitrificans ATCC 51888.</title>
        <authorList>
            <consortium name="US DOE Joint Genome Institute"/>
            <person name="Lucas S."/>
            <person name="Copeland A."/>
            <person name="Lapidus A."/>
            <person name="Cheng J.-F."/>
            <person name="Bruce D."/>
            <person name="Goodwin L."/>
            <person name="Pitluck S."/>
            <person name="Held B."/>
            <person name="Detter J.C."/>
            <person name="Han C."/>
            <person name="Tapia R."/>
            <person name="Land M."/>
            <person name="Hauser L."/>
            <person name="Kyrpides N."/>
            <person name="Ivanova N."/>
            <person name="Brown P.J.B."/>
            <person name="Brun Y.V."/>
            <person name="Woyke T."/>
        </authorList>
    </citation>
    <scope>NUCLEOTIDE SEQUENCE</scope>
    <source>
        <strain evidence="1">ATCC 51888</strain>
    </source>
</reference>
<evidence type="ECO:0000313" key="1">
    <source>
        <dbReference type="EMBL" id="ADJ21992.1"/>
    </source>
</evidence>
<organism evidence="1 3">
    <name type="scientific">Hyphomicrobium denitrificans (strain ATCC 51888 / DSM 1869 / NCIMB 11706 / TK 0415)</name>
    <dbReference type="NCBI Taxonomy" id="582899"/>
    <lineage>
        <taxon>Bacteria</taxon>
        <taxon>Pseudomonadati</taxon>
        <taxon>Pseudomonadota</taxon>
        <taxon>Alphaproteobacteria</taxon>
        <taxon>Hyphomicrobiales</taxon>
        <taxon>Hyphomicrobiaceae</taxon>
        <taxon>Hyphomicrobium</taxon>
    </lineage>
</organism>
<keyword evidence="3" id="KW-1185">Reference proteome</keyword>
<dbReference type="STRING" id="582899.Hden_0165"/>
<dbReference type="AlphaFoldDB" id="D8JQ71"/>
<protein>
    <submittedName>
        <fullName evidence="1">Outer membrane autotransporter</fullName>
    </submittedName>
</protein>
<dbReference type="EMBL" id="CP002083">
    <property type="protein sequence ID" value="ADJ21992.1"/>
    <property type="molecule type" value="Genomic_DNA"/>
</dbReference>
<dbReference type="HOGENOM" id="CLU_1738069_0_0_5"/>
<dbReference type="RefSeq" id="WP_013214211.1">
    <property type="nucleotide sequence ID" value="NC_014313.1"/>
</dbReference>
<accession>D8JQ71</accession>
<sequence length="150" mass="15850">MTNTPLAPPPPRALLDPNGNISDRFYQWLGSVQKGISGAFSGIGEINAKQEAIDFTIESPDNQDYLFEIDCPFGYKITQVGSKCRSGTCIATTKIGTTPLGGGANSVSSTLQTKTHTSDNVIAANGTSVVTISSNSSCAGLRLTFWITRT</sequence>
<proteinExistence type="predicted"/>
<evidence type="ECO:0000313" key="3">
    <source>
        <dbReference type="Proteomes" id="UP000002033"/>
    </source>
</evidence>
<dbReference type="EMBL" id="CP002083">
    <property type="protein sequence ID" value="ADJ23392.1"/>
    <property type="molecule type" value="Genomic_DNA"/>
</dbReference>
<evidence type="ECO:0000313" key="2">
    <source>
        <dbReference type="EMBL" id="ADJ23392.1"/>
    </source>
</evidence>
<gene>
    <name evidence="1" type="ordered locus">Hden_0165</name>
    <name evidence="2" type="ordered locus">Hden_1584</name>
</gene>
<dbReference type="KEGG" id="hdn:Hden_0165"/>
<dbReference type="KEGG" id="hdn:Hden_1584"/>